<dbReference type="EMBL" id="BARU01047698">
    <property type="protein sequence ID" value="GAI01284.1"/>
    <property type="molecule type" value="Genomic_DNA"/>
</dbReference>
<evidence type="ECO:0000313" key="1">
    <source>
        <dbReference type="EMBL" id="GAI01284.1"/>
    </source>
</evidence>
<protein>
    <submittedName>
        <fullName evidence="1">Uncharacterized protein</fullName>
    </submittedName>
</protein>
<organism evidence="1">
    <name type="scientific">marine sediment metagenome</name>
    <dbReference type="NCBI Taxonomy" id="412755"/>
    <lineage>
        <taxon>unclassified sequences</taxon>
        <taxon>metagenomes</taxon>
        <taxon>ecological metagenomes</taxon>
    </lineage>
</organism>
<name>X1M4G9_9ZZZZ</name>
<feature type="non-terminal residue" evidence="1">
    <location>
        <position position="1"/>
    </location>
</feature>
<reference evidence="1" key="1">
    <citation type="journal article" date="2014" name="Front. Microbiol.">
        <title>High frequency of phylogenetically diverse reductive dehalogenase-homologous genes in deep subseafloor sedimentary metagenomes.</title>
        <authorList>
            <person name="Kawai M."/>
            <person name="Futagami T."/>
            <person name="Toyoda A."/>
            <person name="Takaki Y."/>
            <person name="Nishi S."/>
            <person name="Hori S."/>
            <person name="Arai W."/>
            <person name="Tsubouchi T."/>
            <person name="Morono Y."/>
            <person name="Uchiyama I."/>
            <person name="Ito T."/>
            <person name="Fujiyama A."/>
            <person name="Inagaki F."/>
            <person name="Takami H."/>
        </authorList>
    </citation>
    <scope>NUCLEOTIDE SEQUENCE</scope>
    <source>
        <strain evidence="1">Expedition CK06-06</strain>
    </source>
</reference>
<dbReference type="AlphaFoldDB" id="X1M4G9"/>
<gene>
    <name evidence="1" type="ORF">S03H2_71331</name>
</gene>
<comment type="caution">
    <text evidence="1">The sequence shown here is derived from an EMBL/GenBank/DDBJ whole genome shotgun (WGS) entry which is preliminary data.</text>
</comment>
<accession>X1M4G9</accession>
<proteinExistence type="predicted"/>
<sequence>EVMGGIMKAKRCDMCFQDKPGLQPIVPGCPANVCKACAYKITQTMGFLEYHGVGLTYKLPEPEATAKSKNSGS</sequence>